<sequence length="339" mass="37353" precursor="true">MRGMKRFLAHSCAVLVALAIAIVADPCSAEGPLFVAVGGGGHRMSSADGRTFSHHQEWGPPRHDKNDLWEVVYGNGVFVGAGGWSSPRVVVTKDGIDWQEVPAKELDDIRGPTHNLLFNGSQFAYMTMRGCLAGSSNGRGWRLLGTAELKSAGDKRYAVRSLAYGNEIYVGVGDYGVIATTADDGKSWTLQTAPGHDETRQWLSVAYGNGRFVIVGQDGYTATSTDGVTWENESTDTRFKSIGSLMWVNDHFRAIGRQHKGPLLLRTSNDGIEWRERPFRWKQEPSEVWHHGDAFYGIFGNALGGNTTIFRSKDGESWEVLPNPKQYSVRSIGYRPAVR</sequence>
<dbReference type="InterPro" id="IPR058667">
    <property type="entry name" value="DUF6242_C"/>
</dbReference>
<feature type="signal peptide" evidence="1">
    <location>
        <begin position="1"/>
        <end position="29"/>
    </location>
</feature>
<name>A0A517QYI2_9PLAN</name>
<accession>A0A517QYI2</accession>
<dbReference type="SUPFAM" id="SSF50939">
    <property type="entry name" value="Sialidases"/>
    <property type="match status" value="1"/>
</dbReference>
<dbReference type="InterPro" id="IPR036278">
    <property type="entry name" value="Sialidase_sf"/>
</dbReference>
<evidence type="ECO:0000313" key="4">
    <source>
        <dbReference type="Proteomes" id="UP000317318"/>
    </source>
</evidence>
<evidence type="ECO:0000259" key="2">
    <source>
        <dbReference type="Pfam" id="PF25852"/>
    </source>
</evidence>
<dbReference type="Proteomes" id="UP000317318">
    <property type="component" value="Chromosome"/>
</dbReference>
<gene>
    <name evidence="3" type="ORF">Pan189_10090</name>
</gene>
<feature type="chain" id="PRO_5021989257" description="DUF6242 domain-containing protein" evidence="1">
    <location>
        <begin position="30"/>
        <end position="339"/>
    </location>
</feature>
<keyword evidence="1" id="KW-0732">Signal</keyword>
<evidence type="ECO:0000313" key="3">
    <source>
        <dbReference type="EMBL" id="QDT36648.1"/>
    </source>
</evidence>
<protein>
    <recommendedName>
        <fullName evidence="2">DUF6242 domain-containing protein</fullName>
    </recommendedName>
</protein>
<evidence type="ECO:0000256" key="1">
    <source>
        <dbReference type="SAM" id="SignalP"/>
    </source>
</evidence>
<reference evidence="3 4" key="1">
    <citation type="submission" date="2019-02" db="EMBL/GenBank/DDBJ databases">
        <title>Deep-cultivation of Planctomycetes and their phenomic and genomic characterization uncovers novel biology.</title>
        <authorList>
            <person name="Wiegand S."/>
            <person name="Jogler M."/>
            <person name="Boedeker C."/>
            <person name="Pinto D."/>
            <person name="Vollmers J."/>
            <person name="Rivas-Marin E."/>
            <person name="Kohn T."/>
            <person name="Peeters S.H."/>
            <person name="Heuer A."/>
            <person name="Rast P."/>
            <person name="Oberbeckmann S."/>
            <person name="Bunk B."/>
            <person name="Jeske O."/>
            <person name="Meyerdierks A."/>
            <person name="Storesund J.E."/>
            <person name="Kallscheuer N."/>
            <person name="Luecker S."/>
            <person name="Lage O.M."/>
            <person name="Pohl T."/>
            <person name="Merkel B.J."/>
            <person name="Hornburger P."/>
            <person name="Mueller R.-W."/>
            <person name="Bruemmer F."/>
            <person name="Labrenz M."/>
            <person name="Spormann A.M."/>
            <person name="Op den Camp H."/>
            <person name="Overmann J."/>
            <person name="Amann R."/>
            <person name="Jetten M.S.M."/>
            <person name="Mascher T."/>
            <person name="Medema M.H."/>
            <person name="Devos D.P."/>
            <person name="Kaster A.-K."/>
            <person name="Ovreas L."/>
            <person name="Rohde M."/>
            <person name="Galperin M.Y."/>
            <person name="Jogler C."/>
        </authorList>
    </citation>
    <scope>NUCLEOTIDE SEQUENCE [LARGE SCALE GENOMIC DNA]</scope>
    <source>
        <strain evidence="3 4">Pan189</strain>
    </source>
</reference>
<dbReference type="KEGG" id="svp:Pan189_10090"/>
<proteinExistence type="predicted"/>
<organism evidence="3 4">
    <name type="scientific">Stratiformator vulcanicus</name>
    <dbReference type="NCBI Taxonomy" id="2527980"/>
    <lineage>
        <taxon>Bacteria</taxon>
        <taxon>Pseudomonadati</taxon>
        <taxon>Planctomycetota</taxon>
        <taxon>Planctomycetia</taxon>
        <taxon>Planctomycetales</taxon>
        <taxon>Planctomycetaceae</taxon>
        <taxon>Stratiformator</taxon>
    </lineage>
</organism>
<feature type="domain" description="DUF6242" evidence="2">
    <location>
        <begin position="151"/>
        <end position="276"/>
    </location>
</feature>
<dbReference type="EMBL" id="CP036268">
    <property type="protein sequence ID" value="QDT36648.1"/>
    <property type="molecule type" value="Genomic_DNA"/>
</dbReference>
<dbReference type="AlphaFoldDB" id="A0A517QYI2"/>
<dbReference type="Pfam" id="PF25852">
    <property type="entry name" value="DUF6242_C"/>
    <property type="match status" value="1"/>
</dbReference>
<keyword evidence="4" id="KW-1185">Reference proteome</keyword>